<evidence type="ECO:0000256" key="1">
    <source>
        <dbReference type="ARBA" id="ARBA00022679"/>
    </source>
</evidence>
<evidence type="ECO:0000313" key="5">
    <source>
        <dbReference type="Proteomes" id="UP000527616"/>
    </source>
</evidence>
<protein>
    <recommendedName>
        <fullName evidence="3">N-acetyltransferase domain-containing protein</fullName>
    </recommendedName>
</protein>
<dbReference type="Pfam" id="PF13312">
    <property type="entry name" value="DUF4081"/>
    <property type="match status" value="1"/>
</dbReference>
<keyword evidence="2" id="KW-0012">Acyltransferase</keyword>
<keyword evidence="1" id="KW-0808">Transferase</keyword>
<dbReference type="Gene3D" id="3.40.630.30">
    <property type="match status" value="1"/>
</dbReference>
<dbReference type="Pfam" id="PF00583">
    <property type="entry name" value="Acetyltransf_1"/>
    <property type="match status" value="1"/>
</dbReference>
<dbReference type="PANTHER" id="PTHR43877">
    <property type="entry name" value="AMINOALKYLPHOSPHONATE N-ACETYLTRANSFERASE-RELATED-RELATED"/>
    <property type="match status" value="1"/>
</dbReference>
<dbReference type="EMBL" id="JACBZS010000001">
    <property type="protein sequence ID" value="NYI72226.1"/>
    <property type="molecule type" value="Genomic_DNA"/>
</dbReference>
<evidence type="ECO:0000256" key="2">
    <source>
        <dbReference type="ARBA" id="ARBA00023315"/>
    </source>
</evidence>
<name>A0A7Z0DBE4_9ACTN</name>
<evidence type="ECO:0000313" key="4">
    <source>
        <dbReference type="EMBL" id="NYI72226.1"/>
    </source>
</evidence>
<sequence>MTTQAVRPAAGQVRVVTDADLAAVTALLATDPVESVFVAARVEAHGLDPFRLGCPVWGWFHDDELQALCHAGSNLIPFRAGADALAAFARQAGEHRRCSSIGGASRMVLPLWRELCRTGRDWHGTREVRPRQPLMLIDAAPAADPEPRVAPVRRTDVEAYFDASVRMYTEEVGVSPFPRGSSRHYRGYVRELIRRGHSFGIVEGGRVIFKADIGSLANGVAQIQGVWVDPAHRGRGLAVPAMAAVVALARELAPMVSLYVNDFNDAALATYRHVGFRQVGEFATVLY</sequence>
<proteinExistence type="predicted"/>
<dbReference type="InterPro" id="IPR016181">
    <property type="entry name" value="Acyl_CoA_acyltransferase"/>
</dbReference>
<reference evidence="4 5" key="1">
    <citation type="submission" date="2020-07" db="EMBL/GenBank/DDBJ databases">
        <title>Sequencing the genomes of 1000 actinobacteria strains.</title>
        <authorList>
            <person name="Klenk H.-P."/>
        </authorList>
    </citation>
    <scope>NUCLEOTIDE SEQUENCE [LARGE SCALE GENOMIC DNA]</scope>
    <source>
        <strain evidence="4 5">DSM 103164</strain>
    </source>
</reference>
<dbReference type="RefSeq" id="WP_179445951.1">
    <property type="nucleotide sequence ID" value="NZ_JACBZS010000001.1"/>
</dbReference>
<comment type="caution">
    <text evidence="4">The sequence shown here is derived from an EMBL/GenBank/DDBJ whole genome shotgun (WGS) entry which is preliminary data.</text>
</comment>
<keyword evidence="5" id="KW-1185">Reference proteome</keyword>
<dbReference type="InterPro" id="IPR050832">
    <property type="entry name" value="Bact_Acetyltransf"/>
</dbReference>
<dbReference type="PIRSF" id="PIRSF021603">
    <property type="entry name" value="UCP21603_acetyltransf"/>
    <property type="match status" value="1"/>
</dbReference>
<dbReference type="InterPro" id="IPR000182">
    <property type="entry name" value="GNAT_dom"/>
</dbReference>
<dbReference type="Proteomes" id="UP000527616">
    <property type="component" value="Unassembled WGS sequence"/>
</dbReference>
<dbReference type="GO" id="GO:0016747">
    <property type="term" value="F:acyltransferase activity, transferring groups other than amino-acyl groups"/>
    <property type="evidence" value="ECO:0007669"/>
    <property type="project" value="InterPro"/>
</dbReference>
<organism evidence="4 5">
    <name type="scientific">Naumannella cuiyingiana</name>
    <dbReference type="NCBI Taxonomy" id="1347891"/>
    <lineage>
        <taxon>Bacteria</taxon>
        <taxon>Bacillati</taxon>
        <taxon>Actinomycetota</taxon>
        <taxon>Actinomycetes</taxon>
        <taxon>Propionibacteriales</taxon>
        <taxon>Propionibacteriaceae</taxon>
        <taxon>Naumannella</taxon>
    </lineage>
</organism>
<accession>A0A7Z0DBE4</accession>
<dbReference type="InterPro" id="IPR016794">
    <property type="entry name" value="UCP21603_acetyltransf"/>
</dbReference>
<dbReference type="SUPFAM" id="SSF55729">
    <property type="entry name" value="Acyl-CoA N-acyltransferases (Nat)"/>
    <property type="match status" value="1"/>
</dbReference>
<dbReference type="AlphaFoldDB" id="A0A7Z0DBE4"/>
<feature type="domain" description="N-acetyltransferase" evidence="3">
    <location>
        <begin position="147"/>
        <end position="287"/>
    </location>
</feature>
<dbReference type="PROSITE" id="PS51186">
    <property type="entry name" value="GNAT"/>
    <property type="match status" value="1"/>
</dbReference>
<evidence type="ECO:0000259" key="3">
    <source>
        <dbReference type="PROSITE" id="PS51186"/>
    </source>
</evidence>
<dbReference type="InterPro" id="IPR025289">
    <property type="entry name" value="DUF4081"/>
</dbReference>
<gene>
    <name evidence="4" type="ORF">GGQ54_002786</name>
</gene>